<evidence type="ECO:0000256" key="1">
    <source>
        <dbReference type="SAM" id="MobiDB-lite"/>
    </source>
</evidence>
<reference evidence="2 3" key="1">
    <citation type="submission" date="2021-06" db="EMBL/GenBank/DDBJ databases">
        <authorList>
            <person name="Palmer J.M."/>
        </authorList>
    </citation>
    <scope>NUCLEOTIDE SEQUENCE [LARGE SCALE GENOMIC DNA]</scope>
    <source>
        <strain evidence="2 3">CL_MEX2019</strain>
        <tissue evidence="2">Muscle</tissue>
    </source>
</reference>
<evidence type="ECO:0000313" key="3">
    <source>
        <dbReference type="Proteomes" id="UP001352852"/>
    </source>
</evidence>
<comment type="caution">
    <text evidence="2">The sequence shown here is derived from an EMBL/GenBank/DDBJ whole genome shotgun (WGS) entry which is preliminary data.</text>
</comment>
<evidence type="ECO:0000313" key="2">
    <source>
        <dbReference type="EMBL" id="MED6277505.1"/>
    </source>
</evidence>
<feature type="region of interest" description="Disordered" evidence="1">
    <location>
        <begin position="19"/>
        <end position="134"/>
    </location>
</feature>
<feature type="compositionally biased region" description="Polar residues" evidence="1">
    <location>
        <begin position="73"/>
        <end position="95"/>
    </location>
</feature>
<name>A0ABU7DSL4_9TELE</name>
<sequence length="134" mass="15058">MDNVHSLTLTIHTLRFRYQYPRGATSPQTQTPNQSDPGPDPELLLRPQTPTTPVPFRGGGHVQKRGPPGPNEPANQTCPRRKQSQTPNEFRSQCQEPKYESPHRATNNQYTDIEHMPPNPNAMNALPTGTQPDR</sequence>
<gene>
    <name evidence="2" type="ORF">CHARACLAT_014177</name>
</gene>
<feature type="compositionally biased region" description="Polar residues" evidence="1">
    <location>
        <begin position="25"/>
        <end position="36"/>
    </location>
</feature>
<dbReference type="EMBL" id="JAHUTJ010033842">
    <property type="protein sequence ID" value="MED6277505.1"/>
    <property type="molecule type" value="Genomic_DNA"/>
</dbReference>
<proteinExistence type="predicted"/>
<dbReference type="Proteomes" id="UP001352852">
    <property type="component" value="Unassembled WGS sequence"/>
</dbReference>
<keyword evidence="3" id="KW-1185">Reference proteome</keyword>
<accession>A0ABU7DSL4</accession>
<organism evidence="2 3">
    <name type="scientific">Characodon lateralis</name>
    <dbReference type="NCBI Taxonomy" id="208331"/>
    <lineage>
        <taxon>Eukaryota</taxon>
        <taxon>Metazoa</taxon>
        <taxon>Chordata</taxon>
        <taxon>Craniata</taxon>
        <taxon>Vertebrata</taxon>
        <taxon>Euteleostomi</taxon>
        <taxon>Actinopterygii</taxon>
        <taxon>Neopterygii</taxon>
        <taxon>Teleostei</taxon>
        <taxon>Neoteleostei</taxon>
        <taxon>Acanthomorphata</taxon>
        <taxon>Ovalentaria</taxon>
        <taxon>Atherinomorphae</taxon>
        <taxon>Cyprinodontiformes</taxon>
        <taxon>Goodeidae</taxon>
        <taxon>Characodon</taxon>
    </lineage>
</organism>
<protein>
    <submittedName>
        <fullName evidence="2">Uncharacterized protein</fullName>
    </submittedName>
</protein>